<feature type="non-terminal residue" evidence="3">
    <location>
        <position position="1"/>
    </location>
</feature>
<proteinExistence type="predicted"/>
<evidence type="ECO:0000259" key="2">
    <source>
        <dbReference type="PROSITE" id="PS50076"/>
    </source>
</evidence>
<dbReference type="PROSITE" id="PS00636">
    <property type="entry name" value="DNAJ_1"/>
    <property type="match status" value="1"/>
</dbReference>
<dbReference type="STRING" id="436017.A4RV38"/>
<dbReference type="EMBL" id="CP000583">
    <property type="protein sequence ID" value="ABO95363.1"/>
    <property type="molecule type" value="Genomic_DNA"/>
</dbReference>
<dbReference type="Gramene" id="ABO95363">
    <property type="protein sequence ID" value="ABO95363"/>
    <property type="gene ID" value="OSTLU_9681"/>
</dbReference>
<dbReference type="GO" id="GO:0042026">
    <property type="term" value="P:protein refolding"/>
    <property type="evidence" value="ECO:0007669"/>
    <property type="project" value="TreeGrafter"/>
</dbReference>
<dbReference type="PANTHER" id="PTHR43096:SF52">
    <property type="entry name" value="DNAJ HOMOLOG 1, MITOCHONDRIAL-RELATED"/>
    <property type="match status" value="1"/>
</dbReference>
<dbReference type="Proteomes" id="UP000001568">
    <property type="component" value="Chromosome 3"/>
</dbReference>
<dbReference type="Pfam" id="PF00226">
    <property type="entry name" value="DnaJ"/>
    <property type="match status" value="1"/>
</dbReference>
<name>A4RV38_OSTLU</name>
<dbReference type="GO" id="GO:0051082">
    <property type="term" value="F:unfolded protein binding"/>
    <property type="evidence" value="ECO:0007669"/>
    <property type="project" value="TreeGrafter"/>
</dbReference>
<dbReference type="CDD" id="cd06257">
    <property type="entry name" value="DnaJ"/>
    <property type="match status" value="1"/>
</dbReference>
<feature type="domain" description="J" evidence="2">
    <location>
        <begin position="1"/>
        <end position="60"/>
    </location>
</feature>
<dbReference type="RefSeq" id="XP_001417070.1">
    <property type="nucleotide sequence ID" value="XM_001417033.1"/>
</dbReference>
<dbReference type="GO" id="GO:0005737">
    <property type="term" value="C:cytoplasm"/>
    <property type="evidence" value="ECO:0007669"/>
    <property type="project" value="TreeGrafter"/>
</dbReference>
<dbReference type="InterPro" id="IPR036869">
    <property type="entry name" value="J_dom_sf"/>
</dbReference>
<dbReference type="GeneID" id="5000960"/>
<dbReference type="AlphaFoldDB" id="A4RV38"/>
<dbReference type="PRINTS" id="PR00625">
    <property type="entry name" value="JDOMAIN"/>
</dbReference>
<dbReference type="OMA" id="SICWRTT"/>
<dbReference type="HOGENOM" id="CLU_017633_18_2_1"/>
<dbReference type="InterPro" id="IPR018253">
    <property type="entry name" value="DnaJ_domain_CS"/>
</dbReference>
<evidence type="ECO:0000313" key="4">
    <source>
        <dbReference type="Proteomes" id="UP000001568"/>
    </source>
</evidence>
<sequence>YNLLGVSPKATTKEIKSAYRRRALELHPDVNKAPDASARFNEVKEAYNVLVDPARREAYD</sequence>
<dbReference type="OrthoDB" id="495069at2759"/>
<evidence type="ECO:0000256" key="1">
    <source>
        <dbReference type="ARBA" id="ARBA00023186"/>
    </source>
</evidence>
<keyword evidence="1" id="KW-0143">Chaperone</keyword>
<reference evidence="3 4" key="1">
    <citation type="journal article" date="2007" name="Proc. Natl. Acad. Sci. U.S.A.">
        <title>The tiny eukaryote Ostreococcus provides genomic insights into the paradox of plankton speciation.</title>
        <authorList>
            <person name="Palenik B."/>
            <person name="Grimwood J."/>
            <person name="Aerts A."/>
            <person name="Rouze P."/>
            <person name="Salamov A."/>
            <person name="Putnam N."/>
            <person name="Dupont C."/>
            <person name="Jorgensen R."/>
            <person name="Derelle E."/>
            <person name="Rombauts S."/>
            <person name="Zhou K."/>
            <person name="Otillar R."/>
            <person name="Merchant S.S."/>
            <person name="Podell S."/>
            <person name="Gaasterland T."/>
            <person name="Napoli C."/>
            <person name="Gendler K."/>
            <person name="Manuell A."/>
            <person name="Tai V."/>
            <person name="Vallon O."/>
            <person name="Piganeau G."/>
            <person name="Jancek S."/>
            <person name="Heijde M."/>
            <person name="Jabbari K."/>
            <person name="Bowler C."/>
            <person name="Lohr M."/>
            <person name="Robbens S."/>
            <person name="Werner G."/>
            <person name="Dubchak I."/>
            <person name="Pazour G.J."/>
            <person name="Ren Q."/>
            <person name="Paulsen I."/>
            <person name="Delwiche C."/>
            <person name="Schmutz J."/>
            <person name="Rokhsar D."/>
            <person name="Van de Peer Y."/>
            <person name="Moreau H."/>
            <person name="Grigoriev I.V."/>
        </authorList>
    </citation>
    <scope>NUCLEOTIDE SEQUENCE [LARGE SCALE GENOMIC DNA]</scope>
    <source>
        <strain evidence="3 4">CCE9901</strain>
    </source>
</reference>
<feature type="non-terminal residue" evidence="3">
    <location>
        <position position="60"/>
    </location>
</feature>
<dbReference type="SMART" id="SM00271">
    <property type="entry name" value="DnaJ"/>
    <property type="match status" value="1"/>
</dbReference>
<dbReference type="SUPFAM" id="SSF46565">
    <property type="entry name" value="Chaperone J-domain"/>
    <property type="match status" value="1"/>
</dbReference>
<gene>
    <name evidence="3" type="ORF">OSTLU_9681</name>
</gene>
<dbReference type="InterPro" id="IPR001623">
    <property type="entry name" value="DnaJ_domain"/>
</dbReference>
<dbReference type="PROSITE" id="PS50076">
    <property type="entry name" value="DNAJ_2"/>
    <property type="match status" value="1"/>
</dbReference>
<keyword evidence="4" id="KW-1185">Reference proteome</keyword>
<evidence type="ECO:0000313" key="3">
    <source>
        <dbReference type="EMBL" id="ABO95363.1"/>
    </source>
</evidence>
<organism evidence="3 4">
    <name type="scientific">Ostreococcus lucimarinus (strain CCE9901)</name>
    <dbReference type="NCBI Taxonomy" id="436017"/>
    <lineage>
        <taxon>Eukaryota</taxon>
        <taxon>Viridiplantae</taxon>
        <taxon>Chlorophyta</taxon>
        <taxon>Mamiellophyceae</taxon>
        <taxon>Mamiellales</taxon>
        <taxon>Bathycoccaceae</taxon>
        <taxon>Ostreococcus</taxon>
    </lineage>
</organism>
<dbReference type="PANTHER" id="PTHR43096">
    <property type="entry name" value="DNAJ HOMOLOG 1, MITOCHONDRIAL-RELATED"/>
    <property type="match status" value="1"/>
</dbReference>
<dbReference type="Gene3D" id="1.10.287.110">
    <property type="entry name" value="DnaJ domain"/>
    <property type="match status" value="1"/>
</dbReference>
<dbReference type="eggNOG" id="KOG0691">
    <property type="taxonomic scope" value="Eukaryota"/>
</dbReference>
<dbReference type="KEGG" id="olu:OSTLU_9681"/>
<protein>
    <recommendedName>
        <fullName evidence="2">J domain-containing protein</fullName>
    </recommendedName>
</protein>
<accession>A4RV38</accession>